<reference evidence="2 3" key="2">
    <citation type="journal article" date="2016" name="Microb. Ecol.">
        <title>Genome Characteristics of a Novel Type I Methanotroph (Sn10-6) Isolated from a Flooded Indian Rice Field.</title>
        <authorList>
            <person name="Rahalkar M.C."/>
            <person name="Pandit P.S."/>
            <person name="Dhakephalkar P.K."/>
            <person name="Pore S."/>
            <person name="Arora P."/>
            <person name="Kapse N."/>
        </authorList>
    </citation>
    <scope>NUCLEOTIDE SEQUENCE [LARGE SCALE GENOMIC DNA]</scope>
    <source>
        <strain evidence="2 3">Sn10-6</strain>
    </source>
</reference>
<protein>
    <recommendedName>
        <fullName evidence="1">Glycosyltransferase subfamily 4-like N-terminal domain-containing protein</fullName>
    </recommendedName>
</protein>
<reference evidence="3" key="1">
    <citation type="submission" date="2015-03" db="EMBL/GenBank/DDBJ databases">
        <title>Draft genome sequence of a novel methanotroph (Sn10-6) isolated from flooded ricefield rhizosphere in India.</title>
        <authorList>
            <person name="Pandit P.S."/>
            <person name="Pore S.D."/>
            <person name="Arora P."/>
            <person name="Kapse N.G."/>
            <person name="Dhakephalkar P.K."/>
            <person name="Rahalkar M.C."/>
        </authorList>
    </citation>
    <scope>NUCLEOTIDE SEQUENCE [LARGE SCALE GENOMIC DNA]</scope>
    <source>
        <strain evidence="3">Sn10-6</strain>
    </source>
</reference>
<gene>
    <name evidence="2" type="ORF">VZ94_09695</name>
</gene>
<feature type="domain" description="Glycosyltransferase subfamily 4-like N-terminal" evidence="1">
    <location>
        <begin position="14"/>
        <end position="182"/>
    </location>
</feature>
<keyword evidence="3" id="KW-1185">Reference proteome</keyword>
<dbReference type="Pfam" id="PF13439">
    <property type="entry name" value="Glyco_transf_4"/>
    <property type="match status" value="1"/>
</dbReference>
<dbReference type="CDD" id="cd03814">
    <property type="entry name" value="GT4-like"/>
    <property type="match status" value="1"/>
</dbReference>
<dbReference type="InterPro" id="IPR028098">
    <property type="entry name" value="Glyco_trans_4-like_N"/>
</dbReference>
<name>A0A0F3IJH4_9GAMM</name>
<dbReference type="Gene3D" id="3.40.50.2000">
    <property type="entry name" value="Glycogen Phosphorylase B"/>
    <property type="match status" value="2"/>
</dbReference>
<dbReference type="EMBL" id="LAJX01000096">
    <property type="protein sequence ID" value="KJV06668.1"/>
    <property type="molecule type" value="Genomic_DNA"/>
</dbReference>
<dbReference type="Pfam" id="PF13692">
    <property type="entry name" value="Glyco_trans_1_4"/>
    <property type="match status" value="1"/>
</dbReference>
<dbReference type="PANTHER" id="PTHR45947:SF3">
    <property type="entry name" value="SULFOQUINOVOSYL TRANSFERASE SQD2"/>
    <property type="match status" value="1"/>
</dbReference>
<proteinExistence type="predicted"/>
<dbReference type="SUPFAM" id="SSF53756">
    <property type="entry name" value="UDP-Glycosyltransferase/glycogen phosphorylase"/>
    <property type="match status" value="1"/>
</dbReference>
<evidence type="ECO:0000259" key="1">
    <source>
        <dbReference type="Pfam" id="PF13439"/>
    </source>
</evidence>
<dbReference type="InterPro" id="IPR050194">
    <property type="entry name" value="Glycosyltransferase_grp1"/>
</dbReference>
<accession>A0A0F3IJH4</accession>
<evidence type="ECO:0000313" key="2">
    <source>
        <dbReference type="EMBL" id="KJV06668.1"/>
    </source>
</evidence>
<comment type="caution">
    <text evidence="2">The sequence shown here is derived from an EMBL/GenBank/DDBJ whole genome shotgun (WGS) entry which is preliminary data.</text>
</comment>
<dbReference type="GO" id="GO:0016757">
    <property type="term" value="F:glycosyltransferase activity"/>
    <property type="evidence" value="ECO:0007669"/>
    <property type="project" value="TreeGrafter"/>
</dbReference>
<dbReference type="Proteomes" id="UP000033684">
    <property type="component" value="Unassembled WGS sequence"/>
</dbReference>
<evidence type="ECO:0000313" key="3">
    <source>
        <dbReference type="Proteomes" id="UP000033684"/>
    </source>
</evidence>
<dbReference type="AlphaFoldDB" id="A0A0F3IJH4"/>
<dbReference type="PANTHER" id="PTHR45947">
    <property type="entry name" value="SULFOQUINOVOSYL TRANSFERASE SQD2"/>
    <property type="match status" value="1"/>
</dbReference>
<organism evidence="2 3">
    <name type="scientific">Methylocucumis oryzae</name>
    <dbReference type="NCBI Taxonomy" id="1632867"/>
    <lineage>
        <taxon>Bacteria</taxon>
        <taxon>Pseudomonadati</taxon>
        <taxon>Pseudomonadota</taxon>
        <taxon>Gammaproteobacteria</taxon>
        <taxon>Methylococcales</taxon>
        <taxon>Methylococcaceae</taxon>
        <taxon>Methylocucumis</taxon>
    </lineage>
</organism>
<sequence>MQIAIVTETFPPEINGVAMTVGKLVEGLRSHQHTVLLFRPKQGSHDIPKRERLFTEQLVNGIPIPGYHGLNIGLPNLLTLFLQLRQHKPDIVHVVTEGPLGWAAIMVAKRLNIPVTSSFHTNFHHYMAHYGAGFLQTMMAAHLRSLHNATATTFVPTQRLIQELTLEGYNNLALLARGVDTRLYNPKRRSNDLRASWGVTEDDIVVIHVGRIAAEKNIDLVINAFNHIRQHIHRARLVLVGDGPLKEKLQQTCPYAVFTGSKTGVELAEHYASGDLFLFPSVTETYGNVTSEAMASGLCVIAYDYAAAAELMNNGDNGALVTLNDESAFIDSAIRLAVNTPLRRAFAKEAATTTARLDWQHVYTSFIQKLRDVVYKSLTPAAIARARLTGDWH</sequence>
<dbReference type="OrthoDB" id="9802525at2"/>
<dbReference type="RefSeq" id="WP_045779074.1">
    <property type="nucleotide sequence ID" value="NZ_LAJX01000096.1"/>
</dbReference>